<protein>
    <submittedName>
        <fullName evidence="1">Uncharacterized protein</fullName>
    </submittedName>
</protein>
<dbReference type="EMBL" id="GBXM01056872">
    <property type="protein sequence ID" value="JAH51705.1"/>
    <property type="molecule type" value="Transcribed_RNA"/>
</dbReference>
<reference evidence="1" key="1">
    <citation type="submission" date="2014-11" db="EMBL/GenBank/DDBJ databases">
        <authorList>
            <person name="Amaro Gonzalez C."/>
        </authorList>
    </citation>
    <scope>NUCLEOTIDE SEQUENCE</scope>
</reference>
<reference evidence="1" key="2">
    <citation type="journal article" date="2015" name="Fish Shellfish Immunol.">
        <title>Early steps in the European eel (Anguilla anguilla)-Vibrio vulnificus interaction in the gills: Role of the RtxA13 toxin.</title>
        <authorList>
            <person name="Callol A."/>
            <person name="Pajuelo D."/>
            <person name="Ebbesson L."/>
            <person name="Teles M."/>
            <person name="MacKenzie S."/>
            <person name="Amaro C."/>
        </authorList>
    </citation>
    <scope>NUCLEOTIDE SEQUENCE</scope>
</reference>
<proteinExistence type="predicted"/>
<dbReference type="AlphaFoldDB" id="A0A0E9TFK6"/>
<sequence>MRPYTFRPLCVFHCWSDLQRNSWLSYFPFISKHLLRPWQAWQADSS</sequence>
<organism evidence="1">
    <name type="scientific">Anguilla anguilla</name>
    <name type="common">European freshwater eel</name>
    <name type="synonym">Muraena anguilla</name>
    <dbReference type="NCBI Taxonomy" id="7936"/>
    <lineage>
        <taxon>Eukaryota</taxon>
        <taxon>Metazoa</taxon>
        <taxon>Chordata</taxon>
        <taxon>Craniata</taxon>
        <taxon>Vertebrata</taxon>
        <taxon>Euteleostomi</taxon>
        <taxon>Actinopterygii</taxon>
        <taxon>Neopterygii</taxon>
        <taxon>Teleostei</taxon>
        <taxon>Anguilliformes</taxon>
        <taxon>Anguillidae</taxon>
        <taxon>Anguilla</taxon>
    </lineage>
</organism>
<evidence type="ECO:0000313" key="1">
    <source>
        <dbReference type="EMBL" id="JAH51705.1"/>
    </source>
</evidence>
<name>A0A0E9TFK6_ANGAN</name>
<accession>A0A0E9TFK6</accession>